<feature type="domain" description="Saccharopine dehydrogenase-like C-terminal" evidence="2">
    <location>
        <begin position="125"/>
        <end position="413"/>
    </location>
</feature>
<gene>
    <name evidence="3" type="primary">hss</name>
    <name evidence="3" type="ORF">NO1_0844</name>
</gene>
<keyword evidence="4" id="KW-1185">Reference proteome</keyword>
<evidence type="ECO:0000313" key="4">
    <source>
        <dbReference type="Proteomes" id="UP000269352"/>
    </source>
</evidence>
<evidence type="ECO:0000313" key="3">
    <source>
        <dbReference type="EMBL" id="GBR73465.1"/>
    </source>
</evidence>
<comment type="caution">
    <text evidence="3">The sequence shown here is derived from an EMBL/GenBank/DDBJ whole genome shotgun (WGS) entry which is preliminary data.</text>
</comment>
<dbReference type="AlphaFoldDB" id="A0A388TAX0"/>
<evidence type="ECO:0000259" key="2">
    <source>
        <dbReference type="Pfam" id="PF16653"/>
    </source>
</evidence>
<evidence type="ECO:0000259" key="1">
    <source>
        <dbReference type="Pfam" id="PF03435"/>
    </source>
</evidence>
<dbReference type="Proteomes" id="UP000269352">
    <property type="component" value="Unassembled WGS sequence"/>
</dbReference>
<proteinExistence type="predicted"/>
<sequence length="456" mass="52161">MPLHKITVIDFIDKTKDIAAILKTGVNFKKDRVTQENIGSKLAEYVGGGDIIIDLAWNIDCNTILQWCHDHNVRYINTSVEEWDPYADAENIPPQQRTLYYRQMQIREMLAGWKIKGPSAVIDHGANPGLVSHFVKVALVDIANKLLQDKPKDARAENLKEYLRTENWPKISQTLGVKVIHISERDTQVIDQPKQINEFVNTWSIEGFYEESIAPAELGWGTHELALPPHALAHSYGPQNQICLAQMGVKTKVRSWVPCGEITGMVIRHGEAFSISDYLTVWNGAEPVYRPTVHYAYCPCDGAQLSIAELEMRQFKIQEKQRTLTDEIIDGRDELGVLLMGHDFKSWWTGSLLDIHTTRKLAPHQNATTLQVACSVLGALFWLIRNPQEGVKNPDQLPYKEVLEVARPYLGEFVSLPSNWDPVQNRRDIDMFNKYRRQPRCIDESLMWQFNTFLVE</sequence>
<dbReference type="InterPro" id="IPR023181">
    <property type="entry name" value="Homospermid_syn-like_C"/>
</dbReference>
<dbReference type="InterPro" id="IPR005097">
    <property type="entry name" value="Sacchrp_dh_NADP-bd"/>
</dbReference>
<dbReference type="Gene3D" id="3.30.360.30">
    <property type="entry name" value="homospermidine synthase like"/>
    <property type="match status" value="1"/>
</dbReference>
<dbReference type="Pfam" id="PF03435">
    <property type="entry name" value="Sacchrp_dh_NADP"/>
    <property type="match status" value="1"/>
</dbReference>
<reference evidence="3 4" key="1">
    <citation type="journal article" date="2019" name="ISME J.">
        <title>Genome analyses of uncultured TG2/ZB3 bacteria in 'Margulisbacteria' specifically attached to ectosymbiotic spirochetes of protists in the termite gut.</title>
        <authorList>
            <person name="Utami Y.D."/>
            <person name="Kuwahara H."/>
            <person name="Igai K."/>
            <person name="Murakami T."/>
            <person name="Sugaya K."/>
            <person name="Morikawa T."/>
            <person name="Nagura Y."/>
            <person name="Yuki M."/>
            <person name="Deevong P."/>
            <person name="Inoue T."/>
            <person name="Kihara K."/>
            <person name="Lo N."/>
            <person name="Yamada A."/>
            <person name="Ohkuma M."/>
            <person name="Hongoh Y."/>
        </authorList>
    </citation>
    <scope>NUCLEOTIDE SEQUENCE [LARGE SCALE GENOMIC DNA]</scope>
    <source>
        <strain evidence="3">NkOx7-01</strain>
    </source>
</reference>
<protein>
    <submittedName>
        <fullName evidence="3">Homospermidine synthase</fullName>
    </submittedName>
</protein>
<accession>A0A388TAX0</accession>
<dbReference type="EMBL" id="BGZN01000011">
    <property type="protein sequence ID" value="GBR73465.1"/>
    <property type="molecule type" value="Genomic_DNA"/>
</dbReference>
<name>A0A388TAX0_TERA1</name>
<dbReference type="InterPro" id="IPR032095">
    <property type="entry name" value="Sacchrp_dh-like_C"/>
</dbReference>
<dbReference type="Gene3D" id="3.40.50.720">
    <property type="entry name" value="NAD(P)-binding Rossmann-like Domain"/>
    <property type="match status" value="1"/>
</dbReference>
<organism evidence="3 4">
    <name type="scientific">Termititenax aidoneus</name>
    <dbReference type="NCBI Taxonomy" id="2218524"/>
    <lineage>
        <taxon>Bacteria</taxon>
        <taxon>Bacillati</taxon>
        <taxon>Candidatus Margulisiibacteriota</taxon>
        <taxon>Candidatus Termititenacia</taxon>
        <taxon>Candidatus Termititenacales</taxon>
        <taxon>Candidatus Termititenacaceae</taxon>
        <taxon>Candidatus Termititenax</taxon>
    </lineage>
</organism>
<feature type="domain" description="Saccharopine dehydrogenase NADP binding" evidence="1">
    <location>
        <begin position="5"/>
        <end position="121"/>
    </location>
</feature>
<dbReference type="Pfam" id="PF16653">
    <property type="entry name" value="Sacchrp_dh_C"/>
    <property type="match status" value="1"/>
</dbReference>